<dbReference type="InterPro" id="IPR003593">
    <property type="entry name" value="AAA+_ATPase"/>
</dbReference>
<proteinExistence type="predicted"/>
<feature type="region of interest" description="Disordered" evidence="1">
    <location>
        <begin position="646"/>
        <end position="668"/>
    </location>
</feature>
<organism evidence="3">
    <name type="scientific">Streptococcus pneumoniae</name>
    <dbReference type="NCBI Taxonomy" id="1313"/>
    <lineage>
        <taxon>Bacteria</taxon>
        <taxon>Bacillati</taxon>
        <taxon>Bacillota</taxon>
        <taxon>Bacilli</taxon>
        <taxon>Lactobacillales</taxon>
        <taxon>Streptococcaceae</taxon>
        <taxon>Streptococcus</taxon>
    </lineage>
</organism>
<name>A0A4J1X3T3_STREE</name>
<dbReference type="SUPFAM" id="SSF52540">
    <property type="entry name" value="P-loop containing nucleoside triphosphate hydrolases"/>
    <property type="match status" value="1"/>
</dbReference>
<dbReference type="Pfam" id="PF07728">
    <property type="entry name" value="AAA_5"/>
    <property type="match status" value="2"/>
</dbReference>
<dbReference type="InterPro" id="IPR052934">
    <property type="entry name" value="Methyl-DNA_Rec/Restrict_Enz"/>
</dbReference>
<feature type="domain" description="AAA+ ATPase" evidence="2">
    <location>
        <begin position="280"/>
        <end position="556"/>
    </location>
</feature>
<reference evidence="3" key="1">
    <citation type="submission" date="2019-04" db="EMBL/GenBank/DDBJ databases">
        <authorList>
            <consortium name="Pathogen Informatics"/>
        </authorList>
    </citation>
    <scope>NUCLEOTIDE SEQUENCE</scope>
    <source>
        <strain evidence="3">GPSC62</strain>
    </source>
</reference>
<accession>A0A4J1X3T3</accession>
<dbReference type="PANTHER" id="PTHR37291">
    <property type="entry name" value="5-METHYLCYTOSINE-SPECIFIC RESTRICTION ENZYME B"/>
    <property type="match status" value="1"/>
</dbReference>
<dbReference type="PANTHER" id="PTHR37291:SF1">
    <property type="entry name" value="TYPE IV METHYL-DIRECTED RESTRICTION ENZYME ECOKMCRB SUBUNIT"/>
    <property type="match status" value="1"/>
</dbReference>
<evidence type="ECO:0000259" key="2">
    <source>
        <dbReference type="SMART" id="SM00382"/>
    </source>
</evidence>
<dbReference type="EMBL" id="CAATGY010000002">
    <property type="protein sequence ID" value="VNP76631.1"/>
    <property type="molecule type" value="Genomic_DNA"/>
</dbReference>
<dbReference type="InterPro" id="IPR027417">
    <property type="entry name" value="P-loop_NTPase"/>
</dbReference>
<dbReference type="Gene3D" id="3.40.50.300">
    <property type="entry name" value="P-loop containing nucleotide triphosphate hydrolases"/>
    <property type="match status" value="2"/>
</dbReference>
<sequence length="668" mass="77938">MVSKQTFIDRIKKKFPDAIENQTKSYISFQIKNRKGKLQNFIEINFQNKGIKIAVLSKSLHDSDILLFNKKPDSFGWTLDAEYFIEDENSLNEILPFINKSYEFVKSGIKSECYKVFKEFLSKFVNQANIYNSKNIEIKRSQKLDGAEHIYPALTIEGILYKVEMLNTGHFGPKSGNGYIKSPYFGYRLSDMDNSWINIRCGFQRFKLTEFKIVKWYSNNRDEDLDYKYFVKDLELESTAEPNDILKEFYDNFTSFYRESEKEEINMSENINEYKNILLQSKNLILRGAPGTGKTYLAKEIAKELTDGNEDQIGFVQFHPSYDYTDFVEGLRPVSNGDGAIEFRLQDGIFKDFCQKAKETQLIGGQDNFDEAWDSYLEYINVAEEKEYITKTSYLSVNSRQNLSVNYDSGVPGWSLPSKYVYELYKDKNYNKQEYYKSGGKTVLETLRKRFGLKDYVSPTEIDTDKKFVFIIDEINRGEISKIFGELFFSIDPGYRGEKGSVSTQYANLHETDEKFYIPENVYIIGTMNDIDRSVDTFDFAMRRRFRFVEVTAEGQVGMLDKELNIHAEEAKIRLRNLNAAIENVQELNSHYHIGPSYFLKLKDVDFDYELLWSDYIKPLLEDYLRGSYDEVETLETLKKAFELTNNEQKDQAVADDNEGDENDDADY</sequence>
<dbReference type="EC" id="3.1.21.-" evidence="3"/>
<keyword evidence="3" id="KW-0540">Nuclease</keyword>
<dbReference type="REBASE" id="305557">
    <property type="entry name" value="Spn2949McrBCP"/>
</dbReference>
<evidence type="ECO:0000256" key="1">
    <source>
        <dbReference type="SAM" id="MobiDB-lite"/>
    </source>
</evidence>
<keyword evidence="3" id="KW-0378">Hydrolase</keyword>
<dbReference type="RefSeq" id="WP_130884531.1">
    <property type="nucleotide sequence ID" value="NZ_LR216055.1"/>
</dbReference>
<dbReference type="GO" id="GO:0004519">
    <property type="term" value="F:endonuclease activity"/>
    <property type="evidence" value="ECO:0007669"/>
    <property type="project" value="UniProtKB-KW"/>
</dbReference>
<keyword evidence="3" id="KW-0255">Endonuclease</keyword>
<feature type="compositionally biased region" description="Acidic residues" evidence="1">
    <location>
        <begin position="654"/>
        <end position="668"/>
    </location>
</feature>
<dbReference type="GO" id="GO:0016887">
    <property type="term" value="F:ATP hydrolysis activity"/>
    <property type="evidence" value="ECO:0007669"/>
    <property type="project" value="InterPro"/>
</dbReference>
<dbReference type="InterPro" id="IPR011704">
    <property type="entry name" value="ATPase_dyneun-rel_AAA"/>
</dbReference>
<dbReference type="GO" id="GO:0005524">
    <property type="term" value="F:ATP binding"/>
    <property type="evidence" value="ECO:0007669"/>
    <property type="project" value="InterPro"/>
</dbReference>
<dbReference type="SMART" id="SM00382">
    <property type="entry name" value="AAA"/>
    <property type="match status" value="1"/>
</dbReference>
<evidence type="ECO:0000313" key="3">
    <source>
        <dbReference type="EMBL" id="VNP76631.1"/>
    </source>
</evidence>
<dbReference type="AlphaFoldDB" id="A0A4J1X3T3"/>
<protein>
    <submittedName>
        <fullName evidence="3">Putative endonuclease</fullName>
        <ecNumber evidence="3">3.1.21.-</ecNumber>
    </submittedName>
</protein>
<gene>
    <name evidence="3" type="primary">mcrB</name>
    <name evidence="3" type="ORF">SAMEA2696415_00180</name>
</gene>